<dbReference type="Proteomes" id="UP000243547">
    <property type="component" value="Unassembled WGS sequence"/>
</dbReference>
<dbReference type="InterPro" id="IPR015422">
    <property type="entry name" value="PyrdxlP-dep_Trfase_small"/>
</dbReference>
<keyword evidence="5" id="KW-0408">Iron</keyword>
<dbReference type="PIRSF" id="PIRSF005572">
    <property type="entry name" value="NifS"/>
    <property type="match status" value="1"/>
</dbReference>
<dbReference type="Gene3D" id="3.90.1150.10">
    <property type="entry name" value="Aspartate Aminotransferase, domain 1"/>
    <property type="match status" value="1"/>
</dbReference>
<feature type="domain" description="Aminotransferase class V" evidence="7">
    <location>
        <begin position="8"/>
        <end position="370"/>
    </location>
</feature>
<dbReference type="NCBIfam" id="NF002806">
    <property type="entry name" value="PRK02948.1"/>
    <property type="match status" value="1"/>
</dbReference>
<proteinExistence type="inferred from homology"/>
<dbReference type="GO" id="GO:0051536">
    <property type="term" value="F:iron-sulfur cluster binding"/>
    <property type="evidence" value="ECO:0007669"/>
    <property type="project" value="UniProtKB-KW"/>
</dbReference>
<sequence length="385" mass="42891">MIGMKKEIYVDNSATTFMDEEILNIYFDTIKKYYGNPSSLHQLGVESERVLKEGRKIIGQTLGVSEREIYFTSGGTESNNLAIHGTVTAHGKRGKKIITSCIEHPSVLEVFKNYQHQGYNVVYLDVDQFGFINLEQLEKEVDDDTILVSIMLVNNELGTLQDIVNIGKVIKEKNPRCIFHVDAVQGYGKVELNVVKANINLLSISSHKFHGPKGVGALYIKEKTNLAPIFQGGGQQGGIRSGTENVPGYYAMAKAAEKMFKNPDVNITMRNLTNMIKEEIIKNVKDVMILTPKISAPHIMTLAFKGIKGEVLLHSLESKGIFLSTGSACSSKGKGISHVIKAINLPREYQEGVIRISLSRFNNEEEIKYLIHSIITSVEELRLFI</sequence>
<dbReference type="EMBL" id="FRAI01000013">
    <property type="protein sequence ID" value="SHK03110.1"/>
    <property type="molecule type" value="Genomic_DNA"/>
</dbReference>
<keyword evidence="3" id="KW-0479">Metal-binding</keyword>
<keyword evidence="6" id="KW-0411">Iron-sulfur</keyword>
<accession>A0A1M6P5C2</accession>
<gene>
    <name evidence="8" type="ORF">SAMN02745227_01335</name>
</gene>
<comment type="cofactor">
    <cofactor evidence="1">
        <name>pyridoxal 5'-phosphate</name>
        <dbReference type="ChEBI" id="CHEBI:597326"/>
    </cofactor>
</comment>
<dbReference type="InterPro" id="IPR015424">
    <property type="entry name" value="PyrdxlP-dep_Trfase"/>
</dbReference>
<dbReference type="Pfam" id="PF00266">
    <property type="entry name" value="Aminotran_5"/>
    <property type="match status" value="1"/>
</dbReference>
<protein>
    <submittedName>
        <fullName evidence="8">Cysteine desulfurase</fullName>
    </submittedName>
</protein>
<dbReference type="GO" id="GO:0046872">
    <property type="term" value="F:metal ion binding"/>
    <property type="evidence" value="ECO:0007669"/>
    <property type="project" value="UniProtKB-KW"/>
</dbReference>
<evidence type="ECO:0000256" key="3">
    <source>
        <dbReference type="ARBA" id="ARBA00022723"/>
    </source>
</evidence>
<evidence type="ECO:0000259" key="7">
    <source>
        <dbReference type="Pfam" id="PF00266"/>
    </source>
</evidence>
<dbReference type="InterPro" id="IPR000192">
    <property type="entry name" value="Aminotrans_V_dom"/>
</dbReference>
<evidence type="ECO:0000256" key="4">
    <source>
        <dbReference type="ARBA" id="ARBA00022898"/>
    </source>
</evidence>
<dbReference type="FunFam" id="3.40.640.10:FF:000084">
    <property type="entry name" value="IscS-like cysteine desulfurase"/>
    <property type="match status" value="1"/>
</dbReference>
<dbReference type="InterPro" id="IPR015421">
    <property type="entry name" value="PyrdxlP-dep_Trfase_major"/>
</dbReference>
<dbReference type="PANTHER" id="PTHR11601:SF50">
    <property type="entry name" value="CYSTEINE DESULFURASE ISCS 2-RELATED"/>
    <property type="match status" value="1"/>
</dbReference>
<evidence type="ECO:0000313" key="9">
    <source>
        <dbReference type="Proteomes" id="UP000243547"/>
    </source>
</evidence>
<dbReference type="Gene3D" id="1.10.260.50">
    <property type="match status" value="1"/>
</dbReference>
<dbReference type="SUPFAM" id="SSF53383">
    <property type="entry name" value="PLP-dependent transferases"/>
    <property type="match status" value="1"/>
</dbReference>
<dbReference type="STRING" id="1120989.SAMN02745227_01335"/>
<dbReference type="PANTHER" id="PTHR11601">
    <property type="entry name" value="CYSTEINE DESULFURYLASE FAMILY MEMBER"/>
    <property type="match status" value="1"/>
</dbReference>
<dbReference type="AlphaFoldDB" id="A0A1M6P5C2"/>
<dbReference type="GO" id="GO:0031071">
    <property type="term" value="F:cysteine desulfurase activity"/>
    <property type="evidence" value="ECO:0007669"/>
    <property type="project" value="UniProtKB-ARBA"/>
</dbReference>
<dbReference type="Gene3D" id="3.40.640.10">
    <property type="entry name" value="Type I PLP-dependent aspartate aminotransferase-like (Major domain)"/>
    <property type="match status" value="1"/>
</dbReference>
<comment type="similarity">
    <text evidence="2">Belongs to the class-V pyridoxal-phosphate-dependent aminotransferase family. NifS/IscS subfamily.</text>
</comment>
<keyword evidence="9" id="KW-1185">Reference proteome</keyword>
<evidence type="ECO:0000256" key="1">
    <source>
        <dbReference type="ARBA" id="ARBA00001933"/>
    </source>
</evidence>
<dbReference type="InterPro" id="IPR016454">
    <property type="entry name" value="Cysteine_dSase"/>
</dbReference>
<keyword evidence="4" id="KW-0663">Pyridoxal phosphate</keyword>
<reference evidence="9" key="1">
    <citation type="submission" date="2016-11" db="EMBL/GenBank/DDBJ databases">
        <authorList>
            <person name="Varghese N."/>
            <person name="Submissions S."/>
        </authorList>
    </citation>
    <scope>NUCLEOTIDE SEQUENCE [LARGE SCALE GENOMIC DNA]</scope>
    <source>
        <strain evidence="9">DSM 14826</strain>
    </source>
</reference>
<evidence type="ECO:0000256" key="2">
    <source>
        <dbReference type="ARBA" id="ARBA00006490"/>
    </source>
</evidence>
<name>A0A1M6P5C2_9FIRM</name>
<evidence type="ECO:0000313" key="8">
    <source>
        <dbReference type="EMBL" id="SHK03110.1"/>
    </source>
</evidence>
<evidence type="ECO:0000256" key="6">
    <source>
        <dbReference type="ARBA" id="ARBA00023014"/>
    </source>
</evidence>
<evidence type="ECO:0000256" key="5">
    <source>
        <dbReference type="ARBA" id="ARBA00023004"/>
    </source>
</evidence>
<organism evidence="8 9">
    <name type="scientific">Anaerobranca californiensis DSM 14826</name>
    <dbReference type="NCBI Taxonomy" id="1120989"/>
    <lineage>
        <taxon>Bacteria</taxon>
        <taxon>Bacillati</taxon>
        <taxon>Bacillota</taxon>
        <taxon>Clostridia</taxon>
        <taxon>Eubacteriales</taxon>
        <taxon>Proteinivoracaceae</taxon>
        <taxon>Anaerobranca</taxon>
    </lineage>
</organism>